<dbReference type="Proteomes" id="UP000283634">
    <property type="component" value="Unassembled WGS sequence"/>
</dbReference>
<dbReference type="PANTHER" id="PTHR44324">
    <property type="entry name" value="WD40 REPEAT DOMAIN 95"/>
    <property type="match status" value="1"/>
</dbReference>
<evidence type="ECO:0000313" key="4">
    <source>
        <dbReference type="EMBL" id="RNF02265.1"/>
    </source>
</evidence>
<dbReference type="PROSITE" id="PS50222">
    <property type="entry name" value="EF_HAND_2"/>
    <property type="match status" value="1"/>
</dbReference>
<dbReference type="InterPro" id="IPR015943">
    <property type="entry name" value="WD40/YVTN_repeat-like_dom_sf"/>
</dbReference>
<dbReference type="GeneID" id="40330429"/>
<name>A0A3R7K5X3_TRYRA</name>
<sequence>MAEQRSWSLAKPLEKGAVLQKQEGSRLKISSLLAGNDDELEALKQEFAPYPQGMTMETFFGVFFRHIEKKWKFDRFGISQRLLSILPADALAESHVSLYSVLRKSVLNPGRTASMIPANKFNNRKICMQQNDTLIALREGTSFQRSRGSSLLSLHALETLFEKIDNDSDGRISWDDVLQLAVEEATQSITNMTEEMHSYFISRVFPRTHLIHMVHTLPEHKSMFALVSRVEPLVLLSKKDFGVVKEFSLKDFGNNHPQLIEYMPTPDVILAYTINDKTIRGWWNVASKSRMGTLSPLCVGESIRRICTQPNIQPYSFFTSGSRGNVVRWQVPQQCSVLEISRAHSYEGLHSPESGGITDFALADEWIFSTGFDRRLLSTNLETGRSVLVGLPHNTIRFIEYNKHYTCLPTVSYSNHILLWDARSSAVVPGATFGAGGSKPHTADIIGLCNAPGLPQIITCDCTGMIKVWDLRTLQCSQTIYADRSAMDDVNVDSNCGDKADTLTSVSLASRHVRKGDTHSIRSFGIFPHTQEVVCSSSESIYCLRCNQRCDGHTADVESIRFAFYDPRQGTIILQGTARTSVWDAVDGSRRRVFDRTTHANIPYWRQEVFAVCLDYLRNRLFFAIAGGTVEIRSSKDFSVLETFSMHKANAQAMLFSTKHELLVSIAVNGSLALRYERNSERSVSTIGLSTNPLRALSLSDEAGIILCCDERNLFFLDYKQTKMHAVTVALTCPLCTAAMLGTYPVAVTSSDDGELTLWSLPPAERSYMPLVSFFVGQSSSDIGLSETEKKTPLNGSSLLFLQQSDLVPSASHAALATEPPKECSSGESDDSPEVFGKTGKKQSGFTDLLDIIAADDRANKAYTAISFDDVSHRLFVADQKGRLFIHSCCNFLRGFGIQHCSFEKRTRYPLQGMHKGVNTSQVPILLQTVSVHKGPTTFMAWFPGLSAVISCGSDNLAKILDRDGAVTGQLVMDRFSSKMLSDEAEGVETKFSTEKKFRTSLNPFTLPPPLPTSAPCQECVQIEKELKNWPQSPLMETNEEIQQLPVVNGCQDGSCVSLARNDSTSTKMDAFLVQCVKMFTTAQTRNRCCPLPSAIGWWSSRKRNSGAHEGKSHALFGGRNTMWQHGQFAVLRRQ</sequence>
<dbReference type="OMA" id="CYLWAFR"/>
<dbReference type="GO" id="GO:0005509">
    <property type="term" value="F:calcium ion binding"/>
    <property type="evidence" value="ECO:0007669"/>
    <property type="project" value="InterPro"/>
</dbReference>
<dbReference type="SMART" id="SM00320">
    <property type="entry name" value="WD40"/>
    <property type="match status" value="5"/>
</dbReference>
<dbReference type="PANTHER" id="PTHR44324:SF4">
    <property type="entry name" value="WD40 REPEAT DOMAIN 95"/>
    <property type="match status" value="1"/>
</dbReference>
<gene>
    <name evidence="4" type="ORF">TraAM80_06496</name>
</gene>
<comment type="caution">
    <text evidence="4">The sequence shown here is derived from an EMBL/GenBank/DDBJ whole genome shotgun (WGS) entry which is preliminary data.</text>
</comment>
<keyword evidence="5" id="KW-1185">Reference proteome</keyword>
<feature type="domain" description="EF-hand" evidence="3">
    <location>
        <begin position="152"/>
        <end position="187"/>
    </location>
</feature>
<dbReference type="AlphaFoldDB" id="A0A3R7K5X3"/>
<dbReference type="SUPFAM" id="SSF50978">
    <property type="entry name" value="WD40 repeat-like"/>
    <property type="match status" value="2"/>
</dbReference>
<dbReference type="EMBL" id="MKGL01000238">
    <property type="protein sequence ID" value="RNF02265.1"/>
    <property type="molecule type" value="Genomic_DNA"/>
</dbReference>
<proteinExistence type="predicted"/>
<dbReference type="RefSeq" id="XP_029236810.1">
    <property type="nucleotide sequence ID" value="XM_029383338.1"/>
</dbReference>
<organism evidence="4 5">
    <name type="scientific">Trypanosoma rangeli</name>
    <dbReference type="NCBI Taxonomy" id="5698"/>
    <lineage>
        <taxon>Eukaryota</taxon>
        <taxon>Discoba</taxon>
        <taxon>Euglenozoa</taxon>
        <taxon>Kinetoplastea</taxon>
        <taxon>Metakinetoplastina</taxon>
        <taxon>Trypanosomatida</taxon>
        <taxon>Trypanosomatidae</taxon>
        <taxon>Trypanosoma</taxon>
        <taxon>Herpetosoma</taxon>
    </lineage>
</organism>
<dbReference type="InterPro" id="IPR018247">
    <property type="entry name" value="EF_Hand_1_Ca_BS"/>
</dbReference>
<evidence type="ECO:0000259" key="3">
    <source>
        <dbReference type="PROSITE" id="PS50222"/>
    </source>
</evidence>
<reference evidence="4 5" key="1">
    <citation type="journal article" date="2018" name="BMC Genomics">
        <title>Genomic comparison of Trypanosoma conorhini and Trypanosoma rangeli to Trypanosoma cruzi strains of high and low virulence.</title>
        <authorList>
            <person name="Bradwell K.R."/>
            <person name="Koparde V.N."/>
            <person name="Matveyev A.V."/>
            <person name="Serrano M.G."/>
            <person name="Alves J.M."/>
            <person name="Parikh H."/>
            <person name="Huang B."/>
            <person name="Lee V."/>
            <person name="Espinosa-Alvarez O."/>
            <person name="Ortiz P.A."/>
            <person name="Costa-Martins A.G."/>
            <person name="Teixeira M.M."/>
            <person name="Buck G.A."/>
        </authorList>
    </citation>
    <scope>NUCLEOTIDE SEQUENCE [LARGE SCALE GENOMIC DNA]</scope>
    <source>
        <strain evidence="4 5">AM80</strain>
    </source>
</reference>
<dbReference type="PROSITE" id="PS00018">
    <property type="entry name" value="EF_HAND_1"/>
    <property type="match status" value="1"/>
</dbReference>
<dbReference type="InterPro" id="IPR001680">
    <property type="entry name" value="WD40_rpt"/>
</dbReference>
<evidence type="ECO:0000256" key="2">
    <source>
        <dbReference type="SAM" id="MobiDB-lite"/>
    </source>
</evidence>
<dbReference type="InterPro" id="IPR051242">
    <property type="entry name" value="WD-EF-hand_domain"/>
</dbReference>
<accession>A0A3R7K5X3</accession>
<dbReference type="OrthoDB" id="1068471at2759"/>
<evidence type="ECO:0000256" key="1">
    <source>
        <dbReference type="ARBA" id="ARBA00022737"/>
    </source>
</evidence>
<protein>
    <recommendedName>
        <fullName evidence="3">EF-hand domain-containing protein</fullName>
    </recommendedName>
</protein>
<dbReference type="InterPro" id="IPR002048">
    <property type="entry name" value="EF_hand_dom"/>
</dbReference>
<dbReference type="Gene3D" id="2.130.10.10">
    <property type="entry name" value="YVTN repeat-like/Quinoprotein amine dehydrogenase"/>
    <property type="match status" value="2"/>
</dbReference>
<keyword evidence="1" id="KW-0677">Repeat</keyword>
<evidence type="ECO:0000313" key="5">
    <source>
        <dbReference type="Proteomes" id="UP000283634"/>
    </source>
</evidence>
<feature type="region of interest" description="Disordered" evidence="2">
    <location>
        <begin position="818"/>
        <end position="840"/>
    </location>
</feature>
<dbReference type="InterPro" id="IPR036322">
    <property type="entry name" value="WD40_repeat_dom_sf"/>
</dbReference>